<organism evidence="2 3">
    <name type="scientific">Cryomyces antarcticus</name>
    <dbReference type="NCBI Taxonomy" id="329879"/>
    <lineage>
        <taxon>Eukaryota</taxon>
        <taxon>Fungi</taxon>
        <taxon>Dikarya</taxon>
        <taxon>Ascomycota</taxon>
        <taxon>Pezizomycotina</taxon>
        <taxon>Dothideomycetes</taxon>
        <taxon>Dothideomycetes incertae sedis</taxon>
        <taxon>Cryomyces</taxon>
    </lineage>
</organism>
<dbReference type="Proteomes" id="UP001357485">
    <property type="component" value="Unassembled WGS sequence"/>
</dbReference>
<evidence type="ECO:0000256" key="1">
    <source>
        <dbReference type="SAM" id="MobiDB-lite"/>
    </source>
</evidence>
<evidence type="ECO:0008006" key="4">
    <source>
        <dbReference type="Google" id="ProtNLM"/>
    </source>
</evidence>
<feature type="compositionally biased region" description="Basic and acidic residues" evidence="1">
    <location>
        <begin position="1"/>
        <end position="14"/>
    </location>
</feature>
<evidence type="ECO:0000313" key="2">
    <source>
        <dbReference type="EMBL" id="KAK5200473.1"/>
    </source>
</evidence>
<name>A0ABR0LLZ6_9PEZI</name>
<gene>
    <name evidence="2" type="ORF">LTR16_006047</name>
</gene>
<comment type="caution">
    <text evidence="2">The sequence shown here is derived from an EMBL/GenBank/DDBJ whole genome shotgun (WGS) entry which is preliminary data.</text>
</comment>
<proteinExistence type="predicted"/>
<feature type="compositionally biased region" description="Basic and acidic residues" evidence="1">
    <location>
        <begin position="25"/>
        <end position="49"/>
    </location>
</feature>
<dbReference type="EMBL" id="JAVRRA010017480">
    <property type="protein sequence ID" value="KAK5200473.1"/>
    <property type="molecule type" value="Genomic_DNA"/>
</dbReference>
<protein>
    <recommendedName>
        <fullName evidence="4">Mating-type protein MAT alpha 1</fullName>
    </recommendedName>
</protein>
<evidence type="ECO:0000313" key="3">
    <source>
        <dbReference type="Proteomes" id="UP001357485"/>
    </source>
</evidence>
<accession>A0ABR0LLZ6</accession>
<feature type="non-terminal residue" evidence="2">
    <location>
        <position position="1"/>
    </location>
</feature>
<reference evidence="2 3" key="1">
    <citation type="submission" date="2023-08" db="EMBL/GenBank/DDBJ databases">
        <title>Black Yeasts Isolated from many extreme environments.</title>
        <authorList>
            <person name="Coleine C."/>
            <person name="Stajich J.E."/>
            <person name="Selbmann L."/>
        </authorList>
    </citation>
    <scope>NUCLEOTIDE SEQUENCE [LARGE SCALE GENOMIC DNA]</scope>
    <source>
        <strain evidence="2 3">CCFEE 536</strain>
    </source>
</reference>
<keyword evidence="3" id="KW-1185">Reference proteome</keyword>
<feature type="region of interest" description="Disordered" evidence="1">
    <location>
        <begin position="1"/>
        <end position="130"/>
    </location>
</feature>
<sequence>LKREAVVAVDEKGIAARFPTGDGATTREEPGDETKGSQREGVKDEDVKMVDLAPQRPSNSDNAEATETTGEEEQRPIISTVSMRSAEVSPRHSPNPPQVPLQEAKESESSAAPAKEPTKDFIESAPEETPGTAHYQEVDFDSMFNDPADEATDPNHLTSTNGDLNFALGFNGSNPNEIQNTFANDYTANNTDVSSLLPGLESYANGARDLQMLDIPATQASVDQQQQQLTNGTSTFDELFDYNNFDMGDASGGGSGTQNLDTEFDDAFFNIDGS</sequence>